<evidence type="ECO:0000259" key="1">
    <source>
        <dbReference type="Pfam" id="PF03848"/>
    </source>
</evidence>
<reference evidence="2 3" key="3">
    <citation type="submission" date="2021-02" db="EMBL/GenBank/DDBJ databases">
        <authorList>
            <person name="Merkel A.Y."/>
        </authorList>
    </citation>
    <scope>NUCLEOTIDE SEQUENCE [LARGE SCALE GENOMIC DNA]</scope>
    <source>
        <strain evidence="2 3">T05b</strain>
    </source>
</reference>
<comment type="caution">
    <text evidence="2">The sequence shown here is derived from an EMBL/GenBank/DDBJ whole genome shotgun (WGS) entry which is preliminary data.</text>
</comment>
<name>A0ABS2WS42_9BACT</name>
<organism evidence="2 3">
    <name type="scientific">Sulfurospirillum tamanense</name>
    <dbReference type="NCBI Taxonomy" id="2813362"/>
    <lineage>
        <taxon>Bacteria</taxon>
        <taxon>Pseudomonadati</taxon>
        <taxon>Campylobacterota</taxon>
        <taxon>Epsilonproteobacteria</taxon>
        <taxon>Campylobacterales</taxon>
        <taxon>Sulfurospirillaceae</taxon>
        <taxon>Sulfurospirillum</taxon>
    </lineage>
</organism>
<dbReference type="SUPFAM" id="SSF53335">
    <property type="entry name" value="S-adenosyl-L-methionine-dependent methyltransferases"/>
    <property type="match status" value="1"/>
</dbReference>
<dbReference type="Gene3D" id="3.40.50.150">
    <property type="entry name" value="Vaccinia Virus protein VP39"/>
    <property type="match status" value="1"/>
</dbReference>
<feature type="domain" description="Tellurite resistance methyltransferase TehB-like" evidence="1">
    <location>
        <begin position="23"/>
        <end position="91"/>
    </location>
</feature>
<dbReference type="Pfam" id="PF03848">
    <property type="entry name" value="TehB"/>
    <property type="match status" value="1"/>
</dbReference>
<reference evidence="3" key="2">
    <citation type="submission" date="2021-02" db="EMBL/GenBank/DDBJ databases">
        <title>Sulfurospirillum tamanensis sp. nov.</title>
        <authorList>
            <person name="Merkel A.Y."/>
        </authorList>
    </citation>
    <scope>NUCLEOTIDE SEQUENCE [LARGE SCALE GENOMIC DNA]</scope>
    <source>
        <strain evidence="3">T05b</strain>
    </source>
</reference>
<reference evidence="2 3" key="1">
    <citation type="submission" date="2021-02" db="EMBL/GenBank/DDBJ databases">
        <title>Sulfurospirillum tamanensis sp. nov.</title>
        <authorList>
            <person name="Frolova A."/>
            <person name="Merkel A."/>
            <person name="Slobodkin A."/>
        </authorList>
    </citation>
    <scope>NUCLEOTIDE SEQUENCE [LARGE SCALE GENOMIC DNA]</scope>
    <source>
        <strain evidence="2 3">T05b</strain>
    </source>
</reference>
<gene>
    <name evidence="2" type="ORF">JWV37_06600</name>
</gene>
<evidence type="ECO:0000313" key="3">
    <source>
        <dbReference type="Proteomes" id="UP000703590"/>
    </source>
</evidence>
<dbReference type="EMBL" id="JAFHKK010000012">
    <property type="protein sequence ID" value="MBN2964442.1"/>
    <property type="molecule type" value="Genomic_DNA"/>
</dbReference>
<dbReference type="RefSeq" id="WP_205458994.1">
    <property type="nucleotide sequence ID" value="NZ_JAFHKK010000012.1"/>
</dbReference>
<dbReference type="InterPro" id="IPR015985">
    <property type="entry name" value="TehB-like_dom"/>
</dbReference>
<sequence>MTLDRRTEPYNFAMANLSAIPAGSRVLFLGKNHTKNALLVAKMGLHVEVLDANNAELVHLQEEASKEGLFIITRHTRIEYWQLPHTYDAIVLGELELSSSKHTFLFEKILSSLAPKGILIGEVIGDGKPSAHADPAIEPYGLIALYTLFESLPCRLLKLGKELSLITHGKGLKEERYLIRMVIQKH</sequence>
<proteinExistence type="predicted"/>
<evidence type="ECO:0000313" key="2">
    <source>
        <dbReference type="EMBL" id="MBN2964442.1"/>
    </source>
</evidence>
<accession>A0ABS2WS42</accession>
<dbReference type="InterPro" id="IPR029063">
    <property type="entry name" value="SAM-dependent_MTases_sf"/>
</dbReference>
<dbReference type="Proteomes" id="UP000703590">
    <property type="component" value="Unassembled WGS sequence"/>
</dbReference>
<keyword evidence="3" id="KW-1185">Reference proteome</keyword>
<protein>
    <recommendedName>
        <fullName evidence="1">Tellurite resistance methyltransferase TehB-like domain-containing protein</fullName>
    </recommendedName>
</protein>